<dbReference type="SMART" id="SM00399">
    <property type="entry name" value="ZnF_C4"/>
    <property type="match status" value="1"/>
</dbReference>
<keyword evidence="7 13" id="KW-0804">Transcription</keyword>
<evidence type="ECO:0000256" key="4">
    <source>
        <dbReference type="ARBA" id="ARBA00022833"/>
    </source>
</evidence>
<dbReference type="GO" id="GO:0005667">
    <property type="term" value="C:transcription regulator complex"/>
    <property type="evidence" value="ECO:0007669"/>
    <property type="project" value="TreeGrafter"/>
</dbReference>
<dbReference type="SUPFAM" id="SSF48508">
    <property type="entry name" value="Nuclear receptor ligand-binding domain"/>
    <property type="match status" value="1"/>
</dbReference>
<keyword evidence="6 13" id="KW-0238">DNA-binding</keyword>
<evidence type="ECO:0000256" key="6">
    <source>
        <dbReference type="ARBA" id="ARBA00023125"/>
    </source>
</evidence>
<dbReference type="FunFam" id="3.30.50.10:FF:000009">
    <property type="entry name" value="nuclear receptor subfamily 4 group A member 2"/>
    <property type="match status" value="1"/>
</dbReference>
<evidence type="ECO:0000256" key="13">
    <source>
        <dbReference type="RuleBase" id="RU004334"/>
    </source>
</evidence>
<dbReference type="CDD" id="cd07072">
    <property type="entry name" value="NR_LBD_DHR38_like"/>
    <property type="match status" value="1"/>
</dbReference>
<keyword evidence="2 13" id="KW-0479">Metal-binding</keyword>
<keyword evidence="9 13" id="KW-0539">Nucleus</keyword>
<dbReference type="OrthoDB" id="5952118at2759"/>
<evidence type="ECO:0000256" key="10">
    <source>
        <dbReference type="ARBA" id="ARBA00065130"/>
    </source>
</evidence>
<feature type="region of interest" description="Disordered" evidence="15">
    <location>
        <begin position="228"/>
        <end position="257"/>
    </location>
</feature>
<feature type="region of interest" description="Disordered" evidence="15">
    <location>
        <begin position="385"/>
        <end position="404"/>
    </location>
</feature>
<comment type="subunit">
    <text evidence="10">Forms a heterodimer with USP.</text>
</comment>
<dbReference type="GO" id="GO:0005634">
    <property type="term" value="C:nucleus"/>
    <property type="evidence" value="ECO:0007669"/>
    <property type="project" value="UniProtKB-SubCell"/>
</dbReference>
<protein>
    <recommendedName>
        <fullName evidence="11">Probable nuclear hormone receptor HR38</fullName>
    </recommendedName>
    <alternativeName>
        <fullName evidence="12">Nuclear receptor subfamily 4 group A member 4</fullName>
    </alternativeName>
</protein>
<feature type="compositionally biased region" description="Low complexity" evidence="15">
    <location>
        <begin position="392"/>
        <end position="404"/>
    </location>
</feature>
<dbReference type="PRINTS" id="PR00398">
    <property type="entry name" value="STRDHORMONER"/>
</dbReference>
<dbReference type="Gene3D" id="3.30.50.10">
    <property type="entry name" value="Erythroid Transcription Factor GATA-1, subunit A"/>
    <property type="match status" value="1"/>
</dbReference>
<evidence type="ECO:0000256" key="8">
    <source>
        <dbReference type="ARBA" id="ARBA00023170"/>
    </source>
</evidence>
<feature type="domain" description="Nuclear receptor" evidence="16">
    <location>
        <begin position="464"/>
        <end position="539"/>
    </location>
</feature>
<keyword evidence="3 13" id="KW-0863">Zinc-finger</keyword>
<dbReference type="Pfam" id="PF00105">
    <property type="entry name" value="zf-C4"/>
    <property type="match status" value="1"/>
</dbReference>
<keyword evidence="19" id="KW-1185">Reference proteome</keyword>
<keyword evidence="14" id="KW-0175">Coiled coil</keyword>
<evidence type="ECO:0000256" key="14">
    <source>
        <dbReference type="SAM" id="Coils"/>
    </source>
</evidence>
<dbReference type="PROSITE" id="PS51843">
    <property type="entry name" value="NR_LBD"/>
    <property type="match status" value="1"/>
</dbReference>
<comment type="caution">
    <text evidence="18">The sequence shown here is derived from an EMBL/GenBank/DDBJ whole genome shotgun (WGS) entry which is preliminary data.</text>
</comment>
<reference evidence="18" key="1">
    <citation type="submission" date="2021-03" db="EMBL/GenBank/DDBJ databases">
        <title>Chromosome level genome of the anhydrobiotic midge Polypedilum vanderplanki.</title>
        <authorList>
            <person name="Yoshida Y."/>
            <person name="Kikawada T."/>
            <person name="Gusev O."/>
        </authorList>
    </citation>
    <scope>NUCLEOTIDE SEQUENCE</scope>
    <source>
        <strain evidence="18">NIAS01</strain>
        <tissue evidence="18">Whole body or cell culture</tissue>
    </source>
</reference>
<accession>A0A9J6C1A3</accession>
<dbReference type="GO" id="GO:0071376">
    <property type="term" value="P:cellular response to corticotropin-releasing hormone stimulus"/>
    <property type="evidence" value="ECO:0007669"/>
    <property type="project" value="TreeGrafter"/>
</dbReference>
<dbReference type="InterPro" id="IPR001723">
    <property type="entry name" value="Nuclear_hrmn_rcpt"/>
</dbReference>
<dbReference type="Pfam" id="PF00104">
    <property type="entry name" value="Hormone_recep"/>
    <property type="match status" value="1"/>
</dbReference>
<evidence type="ECO:0000256" key="2">
    <source>
        <dbReference type="ARBA" id="ARBA00022723"/>
    </source>
</evidence>
<dbReference type="PANTHER" id="PTHR24085">
    <property type="entry name" value="NUCLEAR HORMONE RECEPTOR"/>
    <property type="match status" value="1"/>
</dbReference>
<comment type="subcellular location">
    <subcellularLocation>
        <location evidence="1 13">Nucleus</location>
    </subcellularLocation>
</comment>
<evidence type="ECO:0000313" key="18">
    <source>
        <dbReference type="EMBL" id="KAG5675977.1"/>
    </source>
</evidence>
<dbReference type="GO" id="GO:0000978">
    <property type="term" value="F:RNA polymerase II cis-regulatory region sequence-specific DNA binding"/>
    <property type="evidence" value="ECO:0007669"/>
    <property type="project" value="TreeGrafter"/>
</dbReference>
<evidence type="ECO:0000256" key="11">
    <source>
        <dbReference type="ARBA" id="ARBA00071265"/>
    </source>
</evidence>
<organism evidence="18 19">
    <name type="scientific">Polypedilum vanderplanki</name>
    <name type="common">Sleeping chironomid midge</name>
    <dbReference type="NCBI Taxonomy" id="319348"/>
    <lineage>
        <taxon>Eukaryota</taxon>
        <taxon>Metazoa</taxon>
        <taxon>Ecdysozoa</taxon>
        <taxon>Arthropoda</taxon>
        <taxon>Hexapoda</taxon>
        <taxon>Insecta</taxon>
        <taxon>Pterygota</taxon>
        <taxon>Neoptera</taxon>
        <taxon>Endopterygota</taxon>
        <taxon>Diptera</taxon>
        <taxon>Nematocera</taxon>
        <taxon>Chironomoidea</taxon>
        <taxon>Chironomidae</taxon>
        <taxon>Chironominae</taxon>
        <taxon>Polypedilum</taxon>
        <taxon>Polypedilum</taxon>
    </lineage>
</organism>
<dbReference type="PRINTS" id="PR00047">
    <property type="entry name" value="STROIDFINGER"/>
</dbReference>
<dbReference type="GO" id="GO:0000981">
    <property type="term" value="F:DNA-binding transcription factor activity, RNA polymerase II-specific"/>
    <property type="evidence" value="ECO:0007669"/>
    <property type="project" value="TreeGrafter"/>
</dbReference>
<evidence type="ECO:0000256" key="5">
    <source>
        <dbReference type="ARBA" id="ARBA00023015"/>
    </source>
</evidence>
<dbReference type="SMART" id="SM00430">
    <property type="entry name" value="HOLI"/>
    <property type="match status" value="1"/>
</dbReference>
<feature type="domain" description="NR LBD" evidence="17">
    <location>
        <begin position="563"/>
        <end position="798"/>
    </location>
</feature>
<evidence type="ECO:0000256" key="9">
    <source>
        <dbReference type="ARBA" id="ARBA00023242"/>
    </source>
</evidence>
<dbReference type="PROSITE" id="PS51030">
    <property type="entry name" value="NUCLEAR_REC_DBD_2"/>
    <property type="match status" value="1"/>
</dbReference>
<keyword evidence="5 13" id="KW-0805">Transcription regulation</keyword>
<proteinExistence type="inferred from homology"/>
<keyword evidence="4 13" id="KW-0862">Zinc</keyword>
<gene>
    <name evidence="18" type="ORF">PVAND_005833</name>
</gene>
<dbReference type="GO" id="GO:0035259">
    <property type="term" value="F:nuclear glucocorticoid receptor binding"/>
    <property type="evidence" value="ECO:0007669"/>
    <property type="project" value="TreeGrafter"/>
</dbReference>
<evidence type="ECO:0000256" key="3">
    <source>
        <dbReference type="ARBA" id="ARBA00022771"/>
    </source>
</evidence>
<sequence length="801" mass="89049">MRTELAPLIVVKQEFPDFRINGSENGEENNNNFMIIKSENDCNNNQPEDLNSLSVKKSASISDRSQAEGNLSEERSITVRRSLTDSLAVSSMLLLQPQQSSFSSISPSLDFLLLQQQQQQEELLNQQQQSIHNLESSFSDILFSQNQQDRAFIEHQTQHSNSSSDTLVGIEEETSQDLLTPTITQFKEEPPFLTHPHTPTNPRSVEQEQDLIFETSSTEELGLLSLRSSSDPTLSNTSNQAASVSAQQQAQQRPQTSTAAELLDVNPILPSFQETYPIKYNQLADFGLKMDEDCFNVAAAAAAAASSHPANVPTYQQGHHTNAPYGFQGPHSEYLQNVGSSFYQHHHHYEPHSLYGTTSSHETYSLPTFPTVTDLNVSAAVSRRASLPLQRSESTSSSESPKPAAKISGIYSKYSTAMQSTSSSASSSPSCINNNNPSVANANVDVSSLATMGATAKIQHQNPSQLCAVCGDTAACQHYGVRTCEGCKGFFKRTVQKGAKYVCLADKACPVDKRRRNRCQFCRFQKCLAVGMVKEVVRTDSLKGRRGRLPSKPKSPQESPPSPPVSLITALVRAHVDTSPDLSTLDYNQYREPSLIEPTISEAEKIQQFYNLLTTSVDVIKHFAEKLPGFNELCREDQDLLFQSASLELFVLRLSYRAHIDDTKMVFCNGTVLHKQQCQRSFGDWLNAILEFSNSLHAMEIDISAFACLCALTLVTERHGLKEPKKVEQLQLKVINSLRDHVTYNSEAQRKPHYFSRLLGKLPELRSLSVQGLQRIFYLKLEDLVPAPPLIENMFVASLPF</sequence>
<dbReference type="InterPro" id="IPR035500">
    <property type="entry name" value="NHR-like_dom_sf"/>
</dbReference>
<feature type="coiled-coil region" evidence="14">
    <location>
        <begin position="109"/>
        <end position="137"/>
    </location>
</feature>
<dbReference type="AlphaFoldDB" id="A0A9J6C1A3"/>
<feature type="region of interest" description="Disordered" evidence="15">
    <location>
        <begin position="541"/>
        <end position="564"/>
    </location>
</feature>
<evidence type="ECO:0000256" key="1">
    <source>
        <dbReference type="ARBA" id="ARBA00004123"/>
    </source>
</evidence>
<dbReference type="PROSITE" id="PS00031">
    <property type="entry name" value="NUCLEAR_REC_DBD_1"/>
    <property type="match status" value="1"/>
</dbReference>
<dbReference type="Proteomes" id="UP001107558">
    <property type="component" value="Chromosome 2"/>
</dbReference>
<dbReference type="EMBL" id="JADBJN010000002">
    <property type="protein sequence ID" value="KAG5675977.1"/>
    <property type="molecule type" value="Genomic_DNA"/>
</dbReference>
<dbReference type="InterPro" id="IPR000536">
    <property type="entry name" value="Nucl_hrmn_rcpt_lig-bd"/>
</dbReference>
<dbReference type="GO" id="GO:0008270">
    <property type="term" value="F:zinc ion binding"/>
    <property type="evidence" value="ECO:0007669"/>
    <property type="project" value="UniProtKB-KW"/>
</dbReference>
<dbReference type="Gene3D" id="1.10.565.10">
    <property type="entry name" value="Retinoid X Receptor"/>
    <property type="match status" value="1"/>
</dbReference>
<evidence type="ECO:0000313" key="19">
    <source>
        <dbReference type="Proteomes" id="UP001107558"/>
    </source>
</evidence>
<comment type="similarity">
    <text evidence="13">Belongs to the nuclear hormone receptor family.</text>
</comment>
<name>A0A9J6C1A3_POLVA</name>
<dbReference type="FunFam" id="1.10.565.10:FF:000008">
    <property type="entry name" value="Nuclear receptor subfamily 4 group A member 1"/>
    <property type="match status" value="1"/>
</dbReference>
<dbReference type="SUPFAM" id="SSF57716">
    <property type="entry name" value="Glucocorticoid receptor-like (DNA-binding domain)"/>
    <property type="match status" value="1"/>
</dbReference>
<dbReference type="PANTHER" id="PTHR24085:SF4">
    <property type="entry name" value="NUCLEAR HORMONE RECEPTOR HR38-RELATED"/>
    <property type="match status" value="1"/>
</dbReference>
<evidence type="ECO:0000259" key="17">
    <source>
        <dbReference type="PROSITE" id="PS51843"/>
    </source>
</evidence>
<evidence type="ECO:0000256" key="15">
    <source>
        <dbReference type="SAM" id="MobiDB-lite"/>
    </source>
</evidence>
<dbReference type="InterPro" id="IPR013088">
    <property type="entry name" value="Znf_NHR/GATA"/>
</dbReference>
<dbReference type="CDD" id="cd06969">
    <property type="entry name" value="NR_DBD_NGFI-B"/>
    <property type="match status" value="1"/>
</dbReference>
<evidence type="ECO:0000256" key="7">
    <source>
        <dbReference type="ARBA" id="ARBA00023163"/>
    </source>
</evidence>
<dbReference type="InterPro" id="IPR001628">
    <property type="entry name" value="Znf_hrmn_rcpt"/>
</dbReference>
<evidence type="ECO:0000256" key="12">
    <source>
        <dbReference type="ARBA" id="ARBA00075617"/>
    </source>
</evidence>
<keyword evidence="8 13" id="KW-0675">Receptor</keyword>
<evidence type="ECO:0000259" key="16">
    <source>
        <dbReference type="PROSITE" id="PS51030"/>
    </source>
</evidence>